<dbReference type="AlphaFoldDB" id="A0A7W5ZW94"/>
<gene>
    <name evidence="1" type="ORF">GGQ88_000552</name>
</gene>
<name>A0A7W5ZW94_9SPHN</name>
<dbReference type="EMBL" id="JACICY010000001">
    <property type="protein sequence ID" value="MBB3859312.1"/>
    <property type="molecule type" value="Genomic_DNA"/>
</dbReference>
<reference evidence="1 2" key="1">
    <citation type="submission" date="2020-08" db="EMBL/GenBank/DDBJ databases">
        <title>Genomic Encyclopedia of Type Strains, Phase IV (KMG-IV): sequencing the most valuable type-strain genomes for metagenomic binning, comparative biology and taxonomic classification.</title>
        <authorList>
            <person name="Goeker M."/>
        </authorList>
    </citation>
    <scope>NUCLEOTIDE SEQUENCE [LARGE SCALE GENOMIC DNA]</scope>
    <source>
        <strain evidence="1 2">DSM 14552</strain>
    </source>
</reference>
<keyword evidence="2" id="KW-1185">Reference proteome</keyword>
<dbReference type="Proteomes" id="UP000562395">
    <property type="component" value="Unassembled WGS sequence"/>
</dbReference>
<proteinExistence type="predicted"/>
<evidence type="ECO:0000313" key="2">
    <source>
        <dbReference type="Proteomes" id="UP000562395"/>
    </source>
</evidence>
<evidence type="ECO:0000313" key="1">
    <source>
        <dbReference type="EMBL" id="MBB3859312.1"/>
    </source>
</evidence>
<accession>A0A7W5ZW94</accession>
<sequence length="59" mass="6511">MADGRLSYVILIDRISCGEVGELHLSDPLIPRVRDCEILSEPHILETAASGSFQFTLPK</sequence>
<organism evidence="1 2">
    <name type="scientific">Novosphingobium hassiacum</name>
    <dbReference type="NCBI Taxonomy" id="173676"/>
    <lineage>
        <taxon>Bacteria</taxon>
        <taxon>Pseudomonadati</taxon>
        <taxon>Pseudomonadota</taxon>
        <taxon>Alphaproteobacteria</taxon>
        <taxon>Sphingomonadales</taxon>
        <taxon>Sphingomonadaceae</taxon>
        <taxon>Novosphingobium</taxon>
    </lineage>
</organism>
<comment type="caution">
    <text evidence="1">The sequence shown here is derived from an EMBL/GenBank/DDBJ whole genome shotgun (WGS) entry which is preliminary data.</text>
</comment>
<protein>
    <submittedName>
        <fullName evidence="1">Uncharacterized protein</fullName>
    </submittedName>
</protein>